<dbReference type="STRING" id="97972.A0A2V1DFN0"/>
<dbReference type="PANTHER" id="PTHR12805">
    <property type="entry name" value="KIN17 KIN, ANTIGENIC DETERMINANT OF RECA PROTEIN HOMOLOG"/>
    <property type="match status" value="1"/>
</dbReference>
<evidence type="ECO:0000256" key="4">
    <source>
        <dbReference type="ARBA" id="ARBA00022833"/>
    </source>
</evidence>
<name>A0A2V1DFN0_9PLEO</name>
<dbReference type="GO" id="GO:0006974">
    <property type="term" value="P:DNA damage response"/>
    <property type="evidence" value="ECO:0007669"/>
    <property type="project" value="TreeGrafter"/>
</dbReference>
<organism evidence="7 8">
    <name type="scientific">Periconia macrospinosa</name>
    <dbReference type="NCBI Taxonomy" id="97972"/>
    <lineage>
        <taxon>Eukaryota</taxon>
        <taxon>Fungi</taxon>
        <taxon>Dikarya</taxon>
        <taxon>Ascomycota</taxon>
        <taxon>Pezizomycotina</taxon>
        <taxon>Dothideomycetes</taxon>
        <taxon>Pleosporomycetidae</taxon>
        <taxon>Pleosporales</taxon>
        <taxon>Massarineae</taxon>
        <taxon>Periconiaceae</taxon>
        <taxon>Periconia</taxon>
    </lineage>
</organism>
<dbReference type="Pfam" id="PF10357">
    <property type="entry name" value="WH_KIN17"/>
    <property type="match status" value="1"/>
</dbReference>
<dbReference type="GO" id="GO:0003690">
    <property type="term" value="F:double-stranded DNA binding"/>
    <property type="evidence" value="ECO:0007669"/>
    <property type="project" value="TreeGrafter"/>
</dbReference>
<feature type="compositionally biased region" description="Basic and acidic residues" evidence="5">
    <location>
        <begin position="276"/>
        <end position="286"/>
    </location>
</feature>
<dbReference type="AlphaFoldDB" id="A0A2V1DFN0"/>
<feature type="region of interest" description="Disordered" evidence="5">
    <location>
        <begin position="172"/>
        <end position="292"/>
    </location>
</feature>
<dbReference type="GO" id="GO:0006260">
    <property type="term" value="P:DNA replication"/>
    <property type="evidence" value="ECO:0007669"/>
    <property type="project" value="TreeGrafter"/>
</dbReference>
<dbReference type="InterPro" id="IPR056767">
    <property type="entry name" value="C2H2-Znf_KIN17"/>
</dbReference>
<dbReference type="FunFam" id="1.10.10.2030:FF:000001">
    <property type="entry name" value="DNA/RNA-binding protein KIN17, putative"/>
    <property type="match status" value="1"/>
</dbReference>
<dbReference type="OrthoDB" id="10266249at2759"/>
<dbReference type="InterPro" id="IPR038254">
    <property type="entry name" value="KIN17_WH-like_sf"/>
</dbReference>
<comment type="similarity">
    <text evidence="1">Belongs to the KIN17 family.</text>
</comment>
<dbReference type="InterPro" id="IPR013087">
    <property type="entry name" value="Znf_C2H2_type"/>
</dbReference>
<dbReference type="InterPro" id="IPR036236">
    <property type="entry name" value="Znf_C2H2_sf"/>
</dbReference>
<keyword evidence="2" id="KW-0479">Metal-binding</keyword>
<keyword evidence="4" id="KW-0862">Zinc</keyword>
<dbReference type="SMART" id="SM01253">
    <property type="entry name" value="Kin17_mid"/>
    <property type="match status" value="1"/>
</dbReference>
<evidence type="ECO:0000313" key="8">
    <source>
        <dbReference type="Proteomes" id="UP000244855"/>
    </source>
</evidence>
<feature type="compositionally biased region" description="Polar residues" evidence="5">
    <location>
        <begin position="206"/>
        <end position="221"/>
    </location>
</feature>
<evidence type="ECO:0000256" key="1">
    <source>
        <dbReference type="ARBA" id="ARBA00008517"/>
    </source>
</evidence>
<keyword evidence="3" id="KW-0863">Zinc-finger</keyword>
<dbReference type="Pfam" id="PF25095">
    <property type="entry name" value="C2H2-zf_KIN17"/>
    <property type="match status" value="1"/>
</dbReference>
<dbReference type="SUPFAM" id="SSF57667">
    <property type="entry name" value="beta-beta-alpha zinc fingers"/>
    <property type="match status" value="1"/>
</dbReference>
<gene>
    <name evidence="7" type="ORF">DM02DRAFT_617559</name>
</gene>
<protein>
    <recommendedName>
        <fullName evidence="6">C2H2-type domain-containing protein</fullName>
    </recommendedName>
</protein>
<evidence type="ECO:0000256" key="3">
    <source>
        <dbReference type="ARBA" id="ARBA00022771"/>
    </source>
</evidence>
<dbReference type="GO" id="GO:0008270">
    <property type="term" value="F:zinc ion binding"/>
    <property type="evidence" value="ECO:0007669"/>
    <property type="project" value="UniProtKB-KW"/>
</dbReference>
<dbReference type="GO" id="GO:0005634">
    <property type="term" value="C:nucleus"/>
    <property type="evidence" value="ECO:0007669"/>
    <property type="project" value="TreeGrafter"/>
</dbReference>
<evidence type="ECO:0000256" key="5">
    <source>
        <dbReference type="SAM" id="MobiDB-lite"/>
    </source>
</evidence>
<dbReference type="InterPro" id="IPR019447">
    <property type="entry name" value="DNA/RNA-bd_Kin17_WH-like_dom"/>
</dbReference>
<evidence type="ECO:0000313" key="7">
    <source>
        <dbReference type="EMBL" id="PVH95954.1"/>
    </source>
</evidence>
<evidence type="ECO:0000256" key="2">
    <source>
        <dbReference type="ARBA" id="ARBA00022723"/>
    </source>
</evidence>
<sequence>MPRAEVGSNKYVANKMKSAGLQRLRWWCEICAKQCRDANGFKCHVQSESHVRQMQVVGENPQKYIKQFSDDFQHDFIALLRVAHGEKWINANKFYQQYIAAKEHVHMNATRWNSLTEFVKYLGREGIVRVRESESDNDKNMSMEIAWKDTSAAAVKRREEIREIELAEARGGAGEEKMLKKMARRAQGEAEEKARILEARKAAKQDSASPLTQDKSASPSADPTDEKKDSDENSNDAKSADGQAVPAAPVKISFGLKTKALPPTQMKKTQSVFKRARADKENEEKPKKKLRL</sequence>
<dbReference type="InterPro" id="IPR037321">
    <property type="entry name" value="KIN17-like"/>
</dbReference>
<dbReference type="Gene3D" id="1.10.10.2030">
    <property type="entry name" value="DNA/RNA-binding protein Kin17, conserved domain"/>
    <property type="match status" value="1"/>
</dbReference>
<feature type="compositionally biased region" description="Basic and acidic residues" evidence="5">
    <location>
        <begin position="186"/>
        <end position="204"/>
    </location>
</feature>
<dbReference type="PROSITE" id="PS00028">
    <property type="entry name" value="ZINC_FINGER_C2H2_1"/>
    <property type="match status" value="1"/>
</dbReference>
<dbReference type="Proteomes" id="UP000244855">
    <property type="component" value="Unassembled WGS sequence"/>
</dbReference>
<evidence type="ECO:0000259" key="6">
    <source>
        <dbReference type="PROSITE" id="PS00028"/>
    </source>
</evidence>
<proteinExistence type="inferred from homology"/>
<dbReference type="EMBL" id="KZ805479">
    <property type="protein sequence ID" value="PVH95954.1"/>
    <property type="molecule type" value="Genomic_DNA"/>
</dbReference>
<reference evidence="7 8" key="1">
    <citation type="journal article" date="2018" name="Sci. Rep.">
        <title>Comparative genomics provides insights into the lifestyle and reveals functional heterogeneity of dark septate endophytic fungi.</title>
        <authorList>
            <person name="Knapp D.G."/>
            <person name="Nemeth J.B."/>
            <person name="Barry K."/>
            <person name="Hainaut M."/>
            <person name="Henrissat B."/>
            <person name="Johnson J."/>
            <person name="Kuo A."/>
            <person name="Lim J.H.P."/>
            <person name="Lipzen A."/>
            <person name="Nolan M."/>
            <person name="Ohm R.A."/>
            <person name="Tamas L."/>
            <person name="Grigoriev I.V."/>
            <person name="Spatafora J.W."/>
            <person name="Nagy L.G."/>
            <person name="Kovacs G.M."/>
        </authorList>
    </citation>
    <scope>NUCLEOTIDE SEQUENCE [LARGE SCALE GENOMIC DNA]</scope>
    <source>
        <strain evidence="7 8">DSE2036</strain>
    </source>
</reference>
<keyword evidence="8" id="KW-1185">Reference proteome</keyword>
<dbReference type="PANTHER" id="PTHR12805:SF0">
    <property type="entry name" value="DNA_RNA-BINDING PROTEIN KIN17"/>
    <property type="match status" value="1"/>
</dbReference>
<feature type="domain" description="C2H2-type" evidence="6">
    <location>
        <begin position="28"/>
        <end position="50"/>
    </location>
</feature>
<accession>A0A2V1DFN0</accession>